<keyword evidence="3" id="KW-0677">Repeat</keyword>
<dbReference type="Gene3D" id="3.80.10.10">
    <property type="entry name" value="Ribonuclease Inhibitor"/>
    <property type="match status" value="2"/>
</dbReference>
<dbReference type="AlphaFoldDB" id="A0A0C9YJF0"/>
<gene>
    <name evidence="8" type="ORF">K443DRAFT_85756</name>
</gene>
<evidence type="ECO:0000256" key="1">
    <source>
        <dbReference type="ARBA" id="ARBA00004123"/>
    </source>
</evidence>
<evidence type="ECO:0000256" key="2">
    <source>
        <dbReference type="ARBA" id="ARBA00022614"/>
    </source>
</evidence>
<evidence type="ECO:0000313" key="9">
    <source>
        <dbReference type="Proteomes" id="UP000054477"/>
    </source>
</evidence>
<evidence type="ECO:0000256" key="5">
    <source>
        <dbReference type="ARBA" id="ARBA00024196"/>
    </source>
</evidence>
<evidence type="ECO:0000259" key="7">
    <source>
        <dbReference type="PROSITE" id="PS50245"/>
    </source>
</evidence>
<dbReference type="InterPro" id="IPR000938">
    <property type="entry name" value="CAP-Gly_domain"/>
</dbReference>
<dbReference type="PANTHER" id="PTHR10552">
    <property type="entry name" value="U2 SMALL NUCLEAR RIBONUCLEOPROTEIN A"/>
    <property type="match status" value="1"/>
</dbReference>
<sequence>MESLVIPSLGTRLSYNGQLGSVRYVGPVDGATGLWLGIEWDDPTRGKHNGSKNNKFYFACRSPTAGSFIRPSKNISYGTSFLDALMSKYTEALHGTASKETVVLGSSQGAIEIQAVNLDKIRAKLSNLARLREASLNKEGVAVADPPDAIRNVCPNIRGLDLSMNLLPSWDVVALISSELPSLERLALNRSRLLPPSKMNVMESSFLCLTELQMNGTLITWREMQSITAFMPQLRSVEMGYNQIDNLSSDPDKSLSNPSIQVINLDNNLCGDWVQICSSLQPYRFLLILKRLGRVILTSNAIRMIPFPNPTHMQLYGINHLSLSSNFLSEWSDIDAMSLWFPALETLSLSGNPLMGDPHPPPFGMHARPLVIARIPSLLTLDGTTISAKERTDSELFYISQVLKSGAASREERCQMFRQWDYLCKKHGTPDEISMQVVSSDKLSNHLIDLELYRCFEPPSDSCGVDQLLQATQSVHLRVLPSLSLRHLRAKIGKVTKHRATVTCWLRMRDGTLAELKSNDDYRDLSWMGLESGSQIIYCYG</sequence>
<dbReference type="HOGENOM" id="CLU_017716_5_1_1"/>
<dbReference type="SMART" id="SM01052">
    <property type="entry name" value="CAP_GLY"/>
    <property type="match status" value="1"/>
</dbReference>
<evidence type="ECO:0000256" key="3">
    <source>
        <dbReference type="ARBA" id="ARBA00022737"/>
    </source>
</evidence>
<dbReference type="InterPro" id="IPR032675">
    <property type="entry name" value="LRR_dom_sf"/>
</dbReference>
<protein>
    <recommendedName>
        <fullName evidence="6">U2 small nuclear ribonucleoprotein A'</fullName>
    </recommendedName>
</protein>
<comment type="subcellular location">
    <subcellularLocation>
        <location evidence="1">Nucleus</location>
    </subcellularLocation>
</comment>
<dbReference type="InterPro" id="IPR044640">
    <property type="entry name" value="RU2A"/>
</dbReference>
<dbReference type="Proteomes" id="UP000054477">
    <property type="component" value="Unassembled WGS sequence"/>
</dbReference>
<dbReference type="GO" id="GO:0030620">
    <property type="term" value="F:U2 snRNA binding"/>
    <property type="evidence" value="ECO:0007669"/>
    <property type="project" value="InterPro"/>
</dbReference>
<keyword evidence="2" id="KW-0433">Leucine-rich repeat</keyword>
<evidence type="ECO:0000256" key="6">
    <source>
        <dbReference type="ARBA" id="ARBA00024238"/>
    </source>
</evidence>
<evidence type="ECO:0000256" key="4">
    <source>
        <dbReference type="ARBA" id="ARBA00023242"/>
    </source>
</evidence>
<dbReference type="Gene3D" id="2.30.30.190">
    <property type="entry name" value="CAP Gly-rich-like domain"/>
    <property type="match status" value="1"/>
</dbReference>
<proteinExistence type="inferred from homology"/>
<dbReference type="Pfam" id="PF01302">
    <property type="entry name" value="CAP_GLY"/>
    <property type="match status" value="1"/>
</dbReference>
<dbReference type="GO" id="GO:0000398">
    <property type="term" value="P:mRNA splicing, via spliceosome"/>
    <property type="evidence" value="ECO:0007669"/>
    <property type="project" value="InterPro"/>
</dbReference>
<comment type="similarity">
    <text evidence="5">Belongs to the U2 small nuclear ribonucleoprotein A family.</text>
</comment>
<dbReference type="OrthoDB" id="5273213at2759"/>
<accession>A0A0C9YJF0</accession>
<keyword evidence="4" id="KW-0539">Nucleus</keyword>
<dbReference type="EMBL" id="KN838543">
    <property type="protein sequence ID" value="KIK08233.1"/>
    <property type="molecule type" value="Genomic_DNA"/>
</dbReference>
<feature type="domain" description="CAP-Gly" evidence="7">
    <location>
        <begin position="26"/>
        <end position="70"/>
    </location>
</feature>
<evidence type="ECO:0000313" key="8">
    <source>
        <dbReference type="EMBL" id="KIK08233.1"/>
    </source>
</evidence>
<reference evidence="9" key="2">
    <citation type="submission" date="2015-01" db="EMBL/GenBank/DDBJ databases">
        <title>Evolutionary Origins and Diversification of the Mycorrhizal Mutualists.</title>
        <authorList>
            <consortium name="DOE Joint Genome Institute"/>
            <consortium name="Mycorrhizal Genomics Consortium"/>
            <person name="Kohler A."/>
            <person name="Kuo A."/>
            <person name="Nagy L.G."/>
            <person name="Floudas D."/>
            <person name="Copeland A."/>
            <person name="Barry K.W."/>
            <person name="Cichocki N."/>
            <person name="Veneault-Fourrey C."/>
            <person name="LaButti K."/>
            <person name="Lindquist E.A."/>
            <person name="Lipzen A."/>
            <person name="Lundell T."/>
            <person name="Morin E."/>
            <person name="Murat C."/>
            <person name="Riley R."/>
            <person name="Ohm R."/>
            <person name="Sun H."/>
            <person name="Tunlid A."/>
            <person name="Henrissat B."/>
            <person name="Grigoriev I.V."/>
            <person name="Hibbett D.S."/>
            <person name="Martin F."/>
        </authorList>
    </citation>
    <scope>NUCLEOTIDE SEQUENCE [LARGE SCALE GENOMIC DNA]</scope>
    <source>
        <strain evidence="9">LaAM-08-1</strain>
    </source>
</reference>
<organism evidence="8 9">
    <name type="scientific">Laccaria amethystina LaAM-08-1</name>
    <dbReference type="NCBI Taxonomy" id="1095629"/>
    <lineage>
        <taxon>Eukaryota</taxon>
        <taxon>Fungi</taxon>
        <taxon>Dikarya</taxon>
        <taxon>Basidiomycota</taxon>
        <taxon>Agaricomycotina</taxon>
        <taxon>Agaricomycetes</taxon>
        <taxon>Agaricomycetidae</taxon>
        <taxon>Agaricales</taxon>
        <taxon>Agaricineae</taxon>
        <taxon>Hydnangiaceae</taxon>
        <taxon>Laccaria</taxon>
    </lineage>
</organism>
<dbReference type="SUPFAM" id="SSF74924">
    <property type="entry name" value="Cap-Gly domain"/>
    <property type="match status" value="1"/>
</dbReference>
<dbReference type="PANTHER" id="PTHR10552:SF6">
    <property type="entry name" value="U2 SMALL NUCLEAR RIBONUCLEOPROTEIN A"/>
    <property type="match status" value="1"/>
</dbReference>
<dbReference type="SUPFAM" id="SSF52047">
    <property type="entry name" value="RNI-like"/>
    <property type="match status" value="1"/>
</dbReference>
<dbReference type="InterPro" id="IPR036859">
    <property type="entry name" value="CAP-Gly_dom_sf"/>
</dbReference>
<name>A0A0C9YJF0_9AGAR</name>
<dbReference type="GO" id="GO:0005634">
    <property type="term" value="C:nucleus"/>
    <property type="evidence" value="ECO:0007669"/>
    <property type="project" value="UniProtKB-SubCell"/>
</dbReference>
<keyword evidence="9" id="KW-1185">Reference proteome</keyword>
<dbReference type="STRING" id="1095629.A0A0C9YJF0"/>
<dbReference type="PROSITE" id="PS50245">
    <property type="entry name" value="CAP_GLY_2"/>
    <property type="match status" value="1"/>
</dbReference>
<reference evidence="8 9" key="1">
    <citation type="submission" date="2014-04" db="EMBL/GenBank/DDBJ databases">
        <authorList>
            <consortium name="DOE Joint Genome Institute"/>
            <person name="Kuo A."/>
            <person name="Kohler A."/>
            <person name="Nagy L.G."/>
            <person name="Floudas D."/>
            <person name="Copeland A."/>
            <person name="Barry K.W."/>
            <person name="Cichocki N."/>
            <person name="Veneault-Fourrey C."/>
            <person name="LaButti K."/>
            <person name="Lindquist E.A."/>
            <person name="Lipzen A."/>
            <person name="Lundell T."/>
            <person name="Morin E."/>
            <person name="Murat C."/>
            <person name="Sun H."/>
            <person name="Tunlid A."/>
            <person name="Henrissat B."/>
            <person name="Grigoriev I.V."/>
            <person name="Hibbett D.S."/>
            <person name="Martin F."/>
            <person name="Nordberg H.P."/>
            <person name="Cantor M.N."/>
            <person name="Hua S.X."/>
        </authorList>
    </citation>
    <scope>NUCLEOTIDE SEQUENCE [LARGE SCALE GENOMIC DNA]</scope>
    <source>
        <strain evidence="8 9">LaAM-08-1</strain>
    </source>
</reference>